<protein>
    <submittedName>
        <fullName evidence="1">Uncharacterized protein</fullName>
    </submittedName>
</protein>
<sequence>MQQITLYFWRVQDPRTGKWYTTPHRATEADIRREHPEAECMPAESLTLDLPETPEDLAQRLRVERIHYPTTPGMGG</sequence>
<dbReference type="AlphaFoldDB" id="A0A1Y0EQ95"/>
<dbReference type="OrthoDB" id="8913858at2"/>
<accession>A0A1Y0EQ95</accession>
<evidence type="ECO:0000313" key="2">
    <source>
        <dbReference type="Proteomes" id="UP000196138"/>
    </source>
</evidence>
<gene>
    <name evidence="1" type="ORF">CCO03_13550</name>
</gene>
<name>A0A1Y0EQ95_9BURK</name>
<organism evidence="1 2">
    <name type="scientific">Comamonas serinivorans</name>
    <dbReference type="NCBI Taxonomy" id="1082851"/>
    <lineage>
        <taxon>Bacteria</taxon>
        <taxon>Pseudomonadati</taxon>
        <taxon>Pseudomonadota</taxon>
        <taxon>Betaproteobacteria</taxon>
        <taxon>Burkholderiales</taxon>
        <taxon>Comamonadaceae</taxon>
        <taxon>Comamonas</taxon>
    </lineage>
</organism>
<dbReference type="Proteomes" id="UP000196138">
    <property type="component" value="Chromosome"/>
</dbReference>
<evidence type="ECO:0000313" key="1">
    <source>
        <dbReference type="EMBL" id="ARU05571.1"/>
    </source>
</evidence>
<dbReference type="EMBL" id="CP021455">
    <property type="protein sequence ID" value="ARU05571.1"/>
    <property type="molecule type" value="Genomic_DNA"/>
</dbReference>
<keyword evidence="2" id="KW-1185">Reference proteome</keyword>
<dbReference type="RefSeq" id="WP_087281870.1">
    <property type="nucleotide sequence ID" value="NZ_CP021455.1"/>
</dbReference>
<proteinExistence type="predicted"/>
<dbReference type="KEGG" id="cser:CCO03_13550"/>
<reference evidence="1 2" key="1">
    <citation type="submission" date="2017-05" db="EMBL/GenBank/DDBJ databases">
        <authorList>
            <person name="Song R."/>
            <person name="Chenine A.L."/>
            <person name="Ruprecht R.M."/>
        </authorList>
    </citation>
    <scope>NUCLEOTIDE SEQUENCE [LARGE SCALE GENOMIC DNA]</scope>
    <source>
        <strain evidence="1 2">DSM 26136</strain>
    </source>
</reference>